<feature type="region of interest" description="Disordered" evidence="5">
    <location>
        <begin position="29"/>
        <end position="96"/>
    </location>
</feature>
<dbReference type="PROSITE" id="PS51443">
    <property type="entry name" value="PCS"/>
    <property type="match status" value="1"/>
</dbReference>
<dbReference type="InterPro" id="IPR038765">
    <property type="entry name" value="Papain-like_cys_pep_sf"/>
</dbReference>
<dbReference type="SUPFAM" id="SSF54001">
    <property type="entry name" value="Cysteine proteinases"/>
    <property type="match status" value="1"/>
</dbReference>
<evidence type="ECO:0000256" key="2">
    <source>
        <dbReference type="ARBA" id="ARBA00022539"/>
    </source>
</evidence>
<protein>
    <recommendedName>
        <fullName evidence="1">glutathione gamma-glutamylcysteinyltransferase</fullName>
        <ecNumber evidence="1">2.3.2.15</ecNumber>
    </recommendedName>
</protein>
<gene>
    <name evidence="7" type="ORF">FN846DRAFT_952029</name>
</gene>
<dbReference type="InParanoid" id="A0A5J5EWN6"/>
<dbReference type="GO" id="GO:0010273">
    <property type="term" value="P:detoxification of copper ion"/>
    <property type="evidence" value="ECO:0007669"/>
    <property type="project" value="TreeGrafter"/>
</dbReference>
<dbReference type="PANTHER" id="PTHR33447">
    <property type="entry name" value="GLUTATHIONE GAMMA-GLUTAMYLCYSTEINYLTRANSFERASE"/>
    <property type="match status" value="1"/>
</dbReference>
<proteinExistence type="predicted"/>
<evidence type="ECO:0000259" key="6">
    <source>
        <dbReference type="PROSITE" id="PS51443"/>
    </source>
</evidence>
<comment type="caution">
    <text evidence="7">The sequence shown here is derived from an EMBL/GenBank/DDBJ whole genome shotgun (WGS) entry which is preliminary data.</text>
</comment>
<dbReference type="FunFam" id="3.90.70.30:FF:000001">
    <property type="entry name" value="Glutathione gamma-glutamylcysteinyltransferase 1"/>
    <property type="match status" value="1"/>
</dbReference>
<keyword evidence="3" id="KW-0808">Transferase</keyword>
<dbReference type="EMBL" id="VXIS01000104">
    <property type="protein sequence ID" value="KAA8904829.1"/>
    <property type="molecule type" value="Genomic_DNA"/>
</dbReference>
<dbReference type="GO" id="GO:0098849">
    <property type="term" value="P:cellular detoxification of cadmium ion"/>
    <property type="evidence" value="ECO:0007669"/>
    <property type="project" value="TreeGrafter"/>
</dbReference>
<dbReference type="Gene3D" id="3.90.70.30">
    <property type="entry name" value="Phytochelatin synthase, N-terminal domain"/>
    <property type="match status" value="1"/>
</dbReference>
<keyword evidence="4" id="KW-0479">Metal-binding</keyword>
<dbReference type="GO" id="GO:0046872">
    <property type="term" value="F:metal ion binding"/>
    <property type="evidence" value="ECO:0007669"/>
    <property type="project" value="UniProtKB-KW"/>
</dbReference>
<dbReference type="EC" id="2.3.2.15" evidence="1"/>
<evidence type="ECO:0000256" key="5">
    <source>
        <dbReference type="SAM" id="MobiDB-lite"/>
    </source>
</evidence>
<evidence type="ECO:0000313" key="8">
    <source>
        <dbReference type="Proteomes" id="UP000326924"/>
    </source>
</evidence>
<dbReference type="Proteomes" id="UP000326924">
    <property type="component" value="Unassembled WGS sequence"/>
</dbReference>
<evidence type="ECO:0000256" key="3">
    <source>
        <dbReference type="ARBA" id="ARBA00022679"/>
    </source>
</evidence>
<organism evidence="7 8">
    <name type="scientific">Sphaerosporella brunnea</name>
    <dbReference type="NCBI Taxonomy" id="1250544"/>
    <lineage>
        <taxon>Eukaryota</taxon>
        <taxon>Fungi</taxon>
        <taxon>Dikarya</taxon>
        <taxon>Ascomycota</taxon>
        <taxon>Pezizomycotina</taxon>
        <taxon>Pezizomycetes</taxon>
        <taxon>Pezizales</taxon>
        <taxon>Pyronemataceae</taxon>
        <taxon>Sphaerosporella</taxon>
    </lineage>
</organism>
<sequence length="506" mass="55779">MRNLRQTLHFLTPSFSLQRPAASHLRHFLTTHQPSPPPPQSGHEHLPSPLPSCPSPPPTPRTKSRPTTPPTAMATGGRRSPEPAAQPPSIPTKPTSYYMRELPENIVKYDSSEGKALFKAALNEGGMEAFFPLSQQFLTQNEPAFCGLGTLCMILNAFKIDPASTWRKPWRWFTQEMLDCCRPLEYVKQNGITLAEFTCLAKCNGLEATTRYANLTSFEEFEQAVKDCTHSVDQVMAVSYSRASLGQTGSGHFSPAGGYTSLNGGMVLILDVARFKYPSYWVPIRALYEALLPPDNTSGQPRGYCILRRPPAETPNPALLTLNATTPVWPALYEPLANVATTAASYDSLISSLSAILSSPTGLPIVTSRYESVPLSNLAVTLPHSPSFDASAGVETHSAYRRGVARLKRYFAENSRLYQQLNTDDLWKTEITVFVLALLSSRDIKERMSTKVKEEVEEKLTEELADDTIRSEVIAVRRQLEGLTDCSQTQGTCSKPAGTCCGRNCR</sequence>
<accession>A0A5J5EWN6</accession>
<dbReference type="InterPro" id="IPR038156">
    <property type="entry name" value="PCS_N_sf"/>
</dbReference>
<evidence type="ECO:0000313" key="7">
    <source>
        <dbReference type="EMBL" id="KAA8904829.1"/>
    </source>
</evidence>
<dbReference type="GO" id="GO:0046938">
    <property type="term" value="P:phytochelatin biosynthetic process"/>
    <property type="evidence" value="ECO:0007669"/>
    <property type="project" value="InterPro"/>
</dbReference>
<dbReference type="AlphaFoldDB" id="A0A5J5EWN6"/>
<dbReference type="InterPro" id="IPR040409">
    <property type="entry name" value="PCS-like"/>
</dbReference>
<dbReference type="OrthoDB" id="448954at2759"/>
<dbReference type="Pfam" id="PF05023">
    <property type="entry name" value="Phytochelatin"/>
    <property type="match status" value="1"/>
</dbReference>
<dbReference type="GO" id="GO:0016756">
    <property type="term" value="F:glutathione gamma-glutamylcysteinyltransferase activity"/>
    <property type="evidence" value="ECO:0007669"/>
    <property type="project" value="UniProtKB-EC"/>
</dbReference>
<name>A0A5J5EWN6_9PEZI</name>
<keyword evidence="2" id="KW-0104">Cadmium</keyword>
<dbReference type="PANTHER" id="PTHR33447:SF2">
    <property type="entry name" value="GLUTATHIONE GAMMA-GLUTAMYLCYSTEINYLTRANSFERASE"/>
    <property type="match status" value="1"/>
</dbReference>
<evidence type="ECO:0000256" key="1">
    <source>
        <dbReference type="ARBA" id="ARBA00012468"/>
    </source>
</evidence>
<keyword evidence="8" id="KW-1185">Reference proteome</keyword>
<evidence type="ECO:0000256" key="4">
    <source>
        <dbReference type="ARBA" id="ARBA00022723"/>
    </source>
</evidence>
<reference evidence="7 8" key="1">
    <citation type="submission" date="2019-09" db="EMBL/GenBank/DDBJ databases">
        <title>Draft genome of the ectomycorrhizal ascomycete Sphaerosporella brunnea.</title>
        <authorList>
            <consortium name="DOE Joint Genome Institute"/>
            <person name="Benucci G.M."/>
            <person name="Marozzi G."/>
            <person name="Antonielli L."/>
            <person name="Sanchez S."/>
            <person name="Marco P."/>
            <person name="Wang X."/>
            <person name="Falini L.B."/>
            <person name="Barry K."/>
            <person name="Haridas S."/>
            <person name="Lipzen A."/>
            <person name="Labutti K."/>
            <person name="Grigoriev I.V."/>
            <person name="Murat C."/>
            <person name="Martin F."/>
            <person name="Albertini E."/>
            <person name="Donnini D."/>
            <person name="Bonito G."/>
        </authorList>
    </citation>
    <scope>NUCLEOTIDE SEQUENCE [LARGE SCALE GENOMIC DNA]</scope>
    <source>
        <strain evidence="7 8">Sb_GMNB300</strain>
    </source>
</reference>
<dbReference type="InterPro" id="IPR007719">
    <property type="entry name" value="PCS_N"/>
</dbReference>
<feature type="compositionally biased region" description="Pro residues" evidence="5">
    <location>
        <begin position="48"/>
        <end position="60"/>
    </location>
</feature>
<feature type="domain" description="Peptidase C83" evidence="6">
    <location>
        <begin position="92"/>
        <end position="312"/>
    </location>
</feature>